<name>A0A1E3GR88_9GAMM</name>
<evidence type="ECO:0000313" key="2">
    <source>
        <dbReference type="Proteomes" id="UP000094379"/>
    </source>
</evidence>
<dbReference type="PATRIC" id="fig|291169.3.peg.1716"/>
<sequence>MTTQTMLRILWVIMMMLGPLNTARADVIILYAAGSLKTVLSEILTEYRQQHDIAINSQFGPSGMLREAIETGEHVDIFISANIAHPQTLAAQGWGETVTLLTRNQLCALAQPDIELSSHNFLETLLDKKIRLGTSTPNYDPSGDYAWEMFHKAEQIHPGSFKLLSNKAQQLTGGPDSPQAPENQNQYAWVMQQNNADVFLTYCTNAVLAQQELPELQIIQLPDNLAVGAKYGLIMRRGAPAATKKLAMYMLSPEGQSILHRHGFATD</sequence>
<keyword evidence="2" id="KW-1185">Reference proteome</keyword>
<dbReference type="Pfam" id="PF13531">
    <property type="entry name" value="SBP_bac_11"/>
    <property type="match status" value="1"/>
</dbReference>
<protein>
    <submittedName>
        <fullName evidence="1">Molybdate-binding periplasmic protein</fullName>
    </submittedName>
</protein>
<dbReference type="GO" id="GO:0030973">
    <property type="term" value="F:molybdate ion binding"/>
    <property type="evidence" value="ECO:0007669"/>
    <property type="project" value="TreeGrafter"/>
</dbReference>
<dbReference type="PANTHER" id="PTHR30632:SF0">
    <property type="entry name" value="SULFATE-BINDING PROTEIN"/>
    <property type="match status" value="1"/>
</dbReference>
<dbReference type="Gene3D" id="3.40.190.10">
    <property type="entry name" value="Periplasmic binding protein-like II"/>
    <property type="match status" value="2"/>
</dbReference>
<dbReference type="STRING" id="291169.A9E74_01706"/>
<gene>
    <name evidence="1" type="primary">modA_2</name>
    <name evidence="1" type="ORF">A9E74_01706</name>
</gene>
<dbReference type="NCBIfam" id="NF002917">
    <property type="entry name" value="PRK03537.1-3"/>
    <property type="match status" value="1"/>
</dbReference>
<dbReference type="SUPFAM" id="SSF53850">
    <property type="entry name" value="Periplasmic binding protein-like II"/>
    <property type="match status" value="1"/>
</dbReference>
<proteinExistence type="predicted"/>
<dbReference type="GO" id="GO:0015689">
    <property type="term" value="P:molybdate ion transport"/>
    <property type="evidence" value="ECO:0007669"/>
    <property type="project" value="TreeGrafter"/>
</dbReference>
<reference evidence="1 2" key="1">
    <citation type="submission" date="2016-07" db="EMBL/GenBank/DDBJ databases">
        <title>Draft Genome Sequence of Methylophaga muralis Bur 1.</title>
        <authorList>
            <person name="Vasilenko O.V."/>
            <person name="Doronina N.V."/>
            <person name="Shmareva M.N."/>
            <person name="Tarlachkov S.V."/>
            <person name="Mustakhimov I."/>
            <person name="Trotsenko Y.A."/>
        </authorList>
    </citation>
    <scope>NUCLEOTIDE SEQUENCE [LARGE SCALE GENOMIC DNA]</scope>
    <source>
        <strain evidence="1 2">Bur 1</strain>
    </source>
</reference>
<dbReference type="Proteomes" id="UP000094379">
    <property type="component" value="Unassembled WGS sequence"/>
</dbReference>
<accession>A0A1E3GR88</accession>
<evidence type="ECO:0000313" key="1">
    <source>
        <dbReference type="EMBL" id="ODN66537.1"/>
    </source>
</evidence>
<dbReference type="PANTHER" id="PTHR30632">
    <property type="entry name" value="MOLYBDATE-BINDING PERIPLASMIC PROTEIN"/>
    <property type="match status" value="1"/>
</dbReference>
<dbReference type="RefSeq" id="WP_069296154.1">
    <property type="nucleotide sequence ID" value="NZ_MCRI01000017.1"/>
</dbReference>
<organism evidence="1 2">
    <name type="scientific">Methylophaga muralis</name>
    <dbReference type="NCBI Taxonomy" id="291169"/>
    <lineage>
        <taxon>Bacteria</taxon>
        <taxon>Pseudomonadati</taxon>
        <taxon>Pseudomonadota</taxon>
        <taxon>Gammaproteobacteria</taxon>
        <taxon>Thiotrichales</taxon>
        <taxon>Piscirickettsiaceae</taxon>
        <taxon>Methylophaga</taxon>
    </lineage>
</organism>
<dbReference type="InterPro" id="IPR050682">
    <property type="entry name" value="ModA/WtpA"/>
</dbReference>
<comment type="caution">
    <text evidence="1">The sequence shown here is derived from an EMBL/GenBank/DDBJ whole genome shotgun (WGS) entry which is preliminary data.</text>
</comment>
<dbReference type="EMBL" id="MCRI01000017">
    <property type="protein sequence ID" value="ODN66537.1"/>
    <property type="molecule type" value="Genomic_DNA"/>
</dbReference>
<dbReference type="AlphaFoldDB" id="A0A1E3GR88"/>